<gene>
    <name evidence="2" type="ORF">WJX72_007579</name>
</gene>
<proteinExistence type="predicted"/>
<organism evidence="2 3">
    <name type="scientific">[Myrmecia] bisecta</name>
    <dbReference type="NCBI Taxonomy" id="41462"/>
    <lineage>
        <taxon>Eukaryota</taxon>
        <taxon>Viridiplantae</taxon>
        <taxon>Chlorophyta</taxon>
        <taxon>core chlorophytes</taxon>
        <taxon>Trebouxiophyceae</taxon>
        <taxon>Trebouxiales</taxon>
        <taxon>Trebouxiaceae</taxon>
        <taxon>Myrmecia</taxon>
    </lineage>
</organism>
<dbReference type="AlphaFoldDB" id="A0AAW1QFI3"/>
<feature type="compositionally biased region" description="Low complexity" evidence="1">
    <location>
        <begin position="57"/>
        <end position="68"/>
    </location>
</feature>
<accession>A0AAW1QFI3</accession>
<evidence type="ECO:0000256" key="1">
    <source>
        <dbReference type="SAM" id="MobiDB-lite"/>
    </source>
</evidence>
<name>A0AAW1QFI3_9CHLO</name>
<dbReference type="Proteomes" id="UP001489004">
    <property type="component" value="Unassembled WGS sequence"/>
</dbReference>
<feature type="region of interest" description="Disordered" evidence="1">
    <location>
        <begin position="45"/>
        <end position="140"/>
    </location>
</feature>
<reference evidence="2 3" key="1">
    <citation type="journal article" date="2024" name="Nat. Commun.">
        <title>Phylogenomics reveals the evolutionary origins of lichenization in chlorophyte algae.</title>
        <authorList>
            <person name="Puginier C."/>
            <person name="Libourel C."/>
            <person name="Otte J."/>
            <person name="Skaloud P."/>
            <person name="Haon M."/>
            <person name="Grisel S."/>
            <person name="Petersen M."/>
            <person name="Berrin J.G."/>
            <person name="Delaux P.M."/>
            <person name="Dal Grande F."/>
            <person name="Keller J."/>
        </authorList>
    </citation>
    <scope>NUCLEOTIDE SEQUENCE [LARGE SCALE GENOMIC DNA]</scope>
    <source>
        <strain evidence="2 3">SAG 2043</strain>
    </source>
</reference>
<dbReference type="EMBL" id="JALJOR010000003">
    <property type="protein sequence ID" value="KAK9820216.1"/>
    <property type="molecule type" value="Genomic_DNA"/>
</dbReference>
<feature type="compositionally biased region" description="Basic and acidic residues" evidence="1">
    <location>
        <begin position="46"/>
        <end position="56"/>
    </location>
</feature>
<sequence length="140" mass="15393">MAKGLRSNRGMALRAVKRATVVGSSWWVEAEKQREAALQRTVEAGRAAREAREAERGATAAAMDTADAPVTGAAPMDTTDGVRLPDPSMTKKERKKAAREAERYKIKASRHGRVNAQFYGKGHLGPKKTGKRMHKSKHRK</sequence>
<evidence type="ECO:0000313" key="2">
    <source>
        <dbReference type="EMBL" id="KAK9820216.1"/>
    </source>
</evidence>
<keyword evidence="3" id="KW-1185">Reference proteome</keyword>
<protein>
    <submittedName>
        <fullName evidence="2">Uncharacterized protein</fullName>
    </submittedName>
</protein>
<comment type="caution">
    <text evidence="2">The sequence shown here is derived from an EMBL/GenBank/DDBJ whole genome shotgun (WGS) entry which is preliminary data.</text>
</comment>
<feature type="compositionally biased region" description="Basic residues" evidence="1">
    <location>
        <begin position="124"/>
        <end position="140"/>
    </location>
</feature>
<evidence type="ECO:0000313" key="3">
    <source>
        <dbReference type="Proteomes" id="UP001489004"/>
    </source>
</evidence>